<comment type="cofactor">
    <cofactor evidence="8">
        <name>Zn(2+)</name>
        <dbReference type="ChEBI" id="CHEBI:29105"/>
    </cofactor>
</comment>
<evidence type="ECO:0000256" key="7">
    <source>
        <dbReference type="ARBA" id="ARBA00048348"/>
    </source>
</evidence>
<dbReference type="Proteomes" id="UP000192578">
    <property type="component" value="Unassembled WGS sequence"/>
</dbReference>
<evidence type="ECO:0000256" key="6">
    <source>
        <dbReference type="ARBA" id="ARBA00023239"/>
    </source>
</evidence>
<evidence type="ECO:0000256" key="1">
    <source>
        <dbReference type="ARBA" id="ARBA00002904"/>
    </source>
</evidence>
<evidence type="ECO:0000256" key="2">
    <source>
        <dbReference type="ARBA" id="ARBA00010718"/>
    </source>
</evidence>
<gene>
    <name evidence="11" type="ORF">BV898_10205</name>
</gene>
<accession>A0A1W0WK90</accession>
<dbReference type="PROSITE" id="PS51144">
    <property type="entry name" value="ALPHA_CA_2"/>
    <property type="match status" value="1"/>
</dbReference>
<evidence type="ECO:0000256" key="9">
    <source>
        <dbReference type="SAM" id="MobiDB-lite"/>
    </source>
</evidence>
<feature type="compositionally biased region" description="Low complexity" evidence="9">
    <location>
        <begin position="60"/>
        <end position="80"/>
    </location>
</feature>
<reference evidence="12" key="1">
    <citation type="submission" date="2017-01" db="EMBL/GenBank/DDBJ databases">
        <title>Comparative genomics of anhydrobiosis in the tardigrade Hypsibius dujardini.</title>
        <authorList>
            <person name="Yoshida Y."/>
            <person name="Koutsovoulos G."/>
            <person name="Laetsch D."/>
            <person name="Stevens L."/>
            <person name="Kumar S."/>
            <person name="Horikawa D."/>
            <person name="Ishino K."/>
            <person name="Komine S."/>
            <person name="Tomita M."/>
            <person name="Blaxter M."/>
            <person name="Arakawa K."/>
        </authorList>
    </citation>
    <scope>NUCLEOTIDE SEQUENCE [LARGE SCALE GENOMIC DNA]</scope>
    <source>
        <strain evidence="12">Z151</strain>
    </source>
</reference>
<evidence type="ECO:0000313" key="12">
    <source>
        <dbReference type="Proteomes" id="UP000192578"/>
    </source>
</evidence>
<sequence length="436" mass="47452">MCGMVLHTFFLLTTVLIHRSSAAPADAHHGSAHDAAVTGVPDRHSAVAFPPTDHPVDHNSASAAAAAGHADPHAAASAGHTDNSGHGASAANKGHGGGAALPQPSPATAASHDKIEQWGYETIASSKDELTPDHWSDFYPKCSGPRQSPIEIVSHSAMIDNTLEPLEFFSYDRQPVATNWTVTNNGHAIQFSGKFAHEPELRHGSLGANYRFAQFHFHWGKSDARGSEHVVDGKRFPLELHLVHRKITETAGDAGRDSTGYSIVGVLFEVANETETPNIHMQALTEAVQLGIYPTVQLRTIPNLNLIDLIPEHQSYYRYLGSLTTPPCHESVVWNILKTPLKMTEAQLNVFRSLHRHAGITTDEDLLLDNYRPIQKQNGRVVRFCPDKYDQAHALIPDIGLSRSAARNIKPGASEHVSFAAFLLLTIAYFSPTKSV</sequence>
<dbReference type="PANTHER" id="PTHR18952">
    <property type="entry name" value="CARBONIC ANHYDRASE"/>
    <property type="match status" value="1"/>
</dbReference>
<feature type="chain" id="PRO_5025087386" description="Carbonic anhydrase" evidence="8">
    <location>
        <begin position="23"/>
        <end position="436"/>
    </location>
</feature>
<keyword evidence="5 8" id="KW-0862">Zinc</keyword>
<dbReference type="InterPro" id="IPR023561">
    <property type="entry name" value="Carbonic_anhydrase_a-class"/>
</dbReference>
<comment type="catalytic activity">
    <reaction evidence="7 8">
        <text>hydrogencarbonate + H(+) = CO2 + H2O</text>
        <dbReference type="Rhea" id="RHEA:10748"/>
        <dbReference type="ChEBI" id="CHEBI:15377"/>
        <dbReference type="ChEBI" id="CHEBI:15378"/>
        <dbReference type="ChEBI" id="CHEBI:16526"/>
        <dbReference type="ChEBI" id="CHEBI:17544"/>
        <dbReference type="EC" id="4.2.1.1"/>
    </reaction>
</comment>
<comment type="similarity">
    <text evidence="2 8">Belongs to the alpha-carbonic anhydrase family.</text>
</comment>
<name>A0A1W0WK90_HYPEX</name>
<dbReference type="GO" id="GO:0004089">
    <property type="term" value="F:carbonate dehydratase activity"/>
    <property type="evidence" value="ECO:0007669"/>
    <property type="project" value="UniProtKB-UniRule"/>
</dbReference>
<evidence type="ECO:0000256" key="8">
    <source>
        <dbReference type="RuleBase" id="RU367011"/>
    </source>
</evidence>
<feature type="signal peptide" evidence="8">
    <location>
        <begin position="1"/>
        <end position="22"/>
    </location>
</feature>
<dbReference type="Gene3D" id="3.10.200.10">
    <property type="entry name" value="Alpha carbonic anhydrase"/>
    <property type="match status" value="1"/>
</dbReference>
<feature type="region of interest" description="Disordered" evidence="9">
    <location>
        <begin position="44"/>
        <end position="112"/>
    </location>
</feature>
<comment type="caution">
    <text evidence="11">The sequence shown here is derived from an EMBL/GenBank/DDBJ whole genome shotgun (WGS) entry which is preliminary data.</text>
</comment>
<comment type="function">
    <text evidence="1 8">Reversible hydration of carbon dioxide.</text>
</comment>
<evidence type="ECO:0000256" key="4">
    <source>
        <dbReference type="ARBA" id="ARBA00022723"/>
    </source>
</evidence>
<dbReference type="PANTHER" id="PTHR18952:SF265">
    <property type="entry name" value="CARBONIC ANHYDRASE"/>
    <property type="match status" value="1"/>
</dbReference>
<dbReference type="InterPro" id="IPR036398">
    <property type="entry name" value="CA_dom_sf"/>
</dbReference>
<proteinExistence type="inferred from homology"/>
<dbReference type="Pfam" id="PF00194">
    <property type="entry name" value="Carb_anhydrase"/>
    <property type="match status" value="1"/>
</dbReference>
<dbReference type="InterPro" id="IPR018338">
    <property type="entry name" value="Carbonic_anhydrase_a-class_CS"/>
</dbReference>
<keyword evidence="6 8" id="KW-0456">Lyase</keyword>
<keyword evidence="8" id="KW-0732">Signal</keyword>
<protein>
    <recommendedName>
        <fullName evidence="3 8">Carbonic anhydrase</fullName>
        <ecNumber evidence="3 8">4.2.1.1</ecNumber>
    </recommendedName>
</protein>
<evidence type="ECO:0000256" key="5">
    <source>
        <dbReference type="ARBA" id="ARBA00022833"/>
    </source>
</evidence>
<keyword evidence="12" id="KW-1185">Reference proteome</keyword>
<organism evidence="11 12">
    <name type="scientific">Hypsibius exemplaris</name>
    <name type="common">Freshwater tardigrade</name>
    <dbReference type="NCBI Taxonomy" id="2072580"/>
    <lineage>
        <taxon>Eukaryota</taxon>
        <taxon>Metazoa</taxon>
        <taxon>Ecdysozoa</taxon>
        <taxon>Tardigrada</taxon>
        <taxon>Eutardigrada</taxon>
        <taxon>Parachela</taxon>
        <taxon>Hypsibioidea</taxon>
        <taxon>Hypsibiidae</taxon>
        <taxon>Hypsibius</taxon>
    </lineage>
</organism>
<dbReference type="OrthoDB" id="429145at2759"/>
<dbReference type="CDD" id="cd00326">
    <property type="entry name" value="alpha_CA"/>
    <property type="match status" value="1"/>
</dbReference>
<dbReference type="AlphaFoldDB" id="A0A1W0WK90"/>
<evidence type="ECO:0000256" key="3">
    <source>
        <dbReference type="ARBA" id="ARBA00012925"/>
    </source>
</evidence>
<dbReference type="SUPFAM" id="SSF51069">
    <property type="entry name" value="Carbonic anhydrase"/>
    <property type="match status" value="1"/>
</dbReference>
<dbReference type="EC" id="4.2.1.1" evidence="3 8"/>
<dbReference type="GO" id="GO:0008270">
    <property type="term" value="F:zinc ion binding"/>
    <property type="evidence" value="ECO:0007669"/>
    <property type="project" value="UniProtKB-UniRule"/>
</dbReference>
<dbReference type="EMBL" id="MTYJ01000086">
    <property type="protein sequence ID" value="OQV15616.1"/>
    <property type="molecule type" value="Genomic_DNA"/>
</dbReference>
<dbReference type="InterPro" id="IPR001148">
    <property type="entry name" value="CA_dom"/>
</dbReference>
<dbReference type="PROSITE" id="PS00162">
    <property type="entry name" value="ALPHA_CA_1"/>
    <property type="match status" value="1"/>
</dbReference>
<evidence type="ECO:0000313" key="11">
    <source>
        <dbReference type="EMBL" id="OQV15616.1"/>
    </source>
</evidence>
<evidence type="ECO:0000259" key="10">
    <source>
        <dbReference type="PROSITE" id="PS51144"/>
    </source>
</evidence>
<feature type="domain" description="Alpha-carbonic anhydrase" evidence="10">
    <location>
        <begin position="116"/>
        <end position="386"/>
    </location>
</feature>
<keyword evidence="4 8" id="KW-0479">Metal-binding</keyword>
<dbReference type="SMART" id="SM01057">
    <property type="entry name" value="Carb_anhydrase"/>
    <property type="match status" value="1"/>
</dbReference>